<sequence>MAMTSMQSVEPFLDSTSLLTDPASLRERARELGYLFFPALLDTTPIQSVRQQVLEICADHGWIEPGTDPSAGIALADDVVVESTGDPRWKAFYDDAQKLRDFHALALNPAIVAALEVLFGESVLPHSRNILRVIFPRSATHSTPPHQDHFYIGGSRNTWTCWFPLGDCPVELGSLAVVPGSHLTGFLDVHEAKGAGGRAVDVDEDGIWAGGDFTSGDVIFLHSLMIHQGRDNQTDRLRLSCDFRYQPRSHCVRADSLVPHMNWLTWDEIYAGWPADDPVRSYWQDWDLDVVKGA</sequence>
<proteinExistence type="predicted"/>
<organism evidence="1">
    <name type="scientific">marine metagenome</name>
    <dbReference type="NCBI Taxonomy" id="408172"/>
    <lineage>
        <taxon>unclassified sequences</taxon>
        <taxon>metagenomes</taxon>
        <taxon>ecological metagenomes</taxon>
    </lineage>
</organism>
<reference evidence="1" key="1">
    <citation type="submission" date="2018-05" db="EMBL/GenBank/DDBJ databases">
        <authorList>
            <person name="Lanie J.A."/>
            <person name="Ng W.-L."/>
            <person name="Kazmierczak K.M."/>
            <person name="Andrzejewski T.M."/>
            <person name="Davidsen T.M."/>
            <person name="Wayne K.J."/>
            <person name="Tettelin H."/>
            <person name="Glass J.I."/>
            <person name="Rusch D."/>
            <person name="Podicherti R."/>
            <person name="Tsui H.-C.T."/>
            <person name="Winkler M.E."/>
        </authorList>
    </citation>
    <scope>NUCLEOTIDE SEQUENCE</scope>
</reference>
<evidence type="ECO:0000313" key="1">
    <source>
        <dbReference type="EMBL" id="SVB42753.1"/>
    </source>
</evidence>
<dbReference type="AlphaFoldDB" id="A0A382DYJ5"/>
<dbReference type="SUPFAM" id="SSF51197">
    <property type="entry name" value="Clavaminate synthase-like"/>
    <property type="match status" value="1"/>
</dbReference>
<gene>
    <name evidence="1" type="ORF">METZ01_LOCUS195607</name>
</gene>
<dbReference type="Gene3D" id="2.60.120.620">
    <property type="entry name" value="q2cbj1_9rhob like domain"/>
    <property type="match status" value="1"/>
</dbReference>
<protein>
    <recommendedName>
        <fullName evidence="2">Phytanoyl-CoA dioxygenase</fullName>
    </recommendedName>
</protein>
<evidence type="ECO:0008006" key="2">
    <source>
        <dbReference type="Google" id="ProtNLM"/>
    </source>
</evidence>
<dbReference type="InterPro" id="IPR008775">
    <property type="entry name" value="Phytyl_CoA_dOase-like"/>
</dbReference>
<dbReference type="PANTHER" id="PTHR20883">
    <property type="entry name" value="PHYTANOYL-COA DIOXYGENASE DOMAIN CONTAINING 1"/>
    <property type="match status" value="1"/>
</dbReference>
<accession>A0A382DYJ5</accession>
<dbReference type="Pfam" id="PF05721">
    <property type="entry name" value="PhyH"/>
    <property type="match status" value="1"/>
</dbReference>
<dbReference type="PANTHER" id="PTHR20883:SF14">
    <property type="entry name" value="PHYTANOYL-COA DIOXYGENASE"/>
    <property type="match status" value="1"/>
</dbReference>
<dbReference type="EMBL" id="UINC01041455">
    <property type="protein sequence ID" value="SVB42753.1"/>
    <property type="molecule type" value="Genomic_DNA"/>
</dbReference>
<name>A0A382DYJ5_9ZZZZ</name>